<proteinExistence type="predicted"/>
<reference evidence="3" key="1">
    <citation type="submission" date="2018-09" db="EMBL/GenBank/DDBJ databases">
        <title>Chryseolinea sp. KIS68-18 isolated from soil.</title>
        <authorList>
            <person name="Weon H.-Y."/>
            <person name="Kwon S.-W."/>
            <person name="Lee S.A."/>
        </authorList>
    </citation>
    <scope>NUCLEOTIDE SEQUENCE [LARGE SCALE GENOMIC DNA]</scope>
    <source>
        <strain evidence="3">KIS68-18</strain>
    </source>
</reference>
<dbReference type="OrthoDB" id="581532at2"/>
<accession>A0A385SK00</accession>
<dbReference type="InterPro" id="IPR005302">
    <property type="entry name" value="MoCF_Sase_C"/>
</dbReference>
<dbReference type="InterPro" id="IPR011037">
    <property type="entry name" value="Pyrv_Knase-like_insert_dom_sf"/>
</dbReference>
<evidence type="ECO:0000313" key="3">
    <source>
        <dbReference type="Proteomes" id="UP000266183"/>
    </source>
</evidence>
<gene>
    <name evidence="2" type="ORF">D4L85_12160</name>
</gene>
<dbReference type="Pfam" id="PF03473">
    <property type="entry name" value="MOSC"/>
    <property type="match status" value="1"/>
</dbReference>
<dbReference type="EMBL" id="CP032382">
    <property type="protein sequence ID" value="AYB31284.1"/>
    <property type="molecule type" value="Genomic_DNA"/>
</dbReference>
<dbReference type="PANTHER" id="PTHR14237:SF19">
    <property type="entry name" value="MITOCHONDRIAL AMIDOXIME REDUCING COMPONENT 1"/>
    <property type="match status" value="1"/>
</dbReference>
<organism evidence="2 3">
    <name type="scientific">Chryseolinea soli</name>
    <dbReference type="NCBI Taxonomy" id="2321403"/>
    <lineage>
        <taxon>Bacteria</taxon>
        <taxon>Pseudomonadati</taxon>
        <taxon>Bacteroidota</taxon>
        <taxon>Cytophagia</taxon>
        <taxon>Cytophagales</taxon>
        <taxon>Fulvivirgaceae</taxon>
        <taxon>Chryseolinea</taxon>
    </lineage>
</organism>
<protein>
    <submittedName>
        <fullName evidence="2">MOSC domain-containing protein</fullName>
    </submittedName>
</protein>
<dbReference type="GO" id="GO:0030170">
    <property type="term" value="F:pyridoxal phosphate binding"/>
    <property type="evidence" value="ECO:0007669"/>
    <property type="project" value="InterPro"/>
</dbReference>
<dbReference type="SUPFAM" id="SSF141673">
    <property type="entry name" value="MOSC N-terminal domain-like"/>
    <property type="match status" value="1"/>
</dbReference>
<evidence type="ECO:0000259" key="1">
    <source>
        <dbReference type="PROSITE" id="PS51340"/>
    </source>
</evidence>
<dbReference type="Pfam" id="PF03476">
    <property type="entry name" value="MOSC_N"/>
    <property type="match status" value="1"/>
</dbReference>
<name>A0A385SK00_9BACT</name>
<dbReference type="AlphaFoldDB" id="A0A385SK00"/>
<keyword evidence="3" id="KW-1185">Reference proteome</keyword>
<dbReference type="RefSeq" id="WP_119754555.1">
    <property type="nucleotide sequence ID" value="NZ_CP032382.1"/>
</dbReference>
<dbReference type="KEGG" id="chk:D4L85_12160"/>
<dbReference type="PROSITE" id="PS51340">
    <property type="entry name" value="MOSC"/>
    <property type="match status" value="1"/>
</dbReference>
<dbReference type="PANTHER" id="PTHR14237">
    <property type="entry name" value="MOLYBDOPTERIN COFACTOR SULFURASE MOSC"/>
    <property type="match status" value="1"/>
</dbReference>
<dbReference type="GO" id="GO:0003824">
    <property type="term" value="F:catalytic activity"/>
    <property type="evidence" value="ECO:0007669"/>
    <property type="project" value="InterPro"/>
</dbReference>
<evidence type="ECO:0000313" key="2">
    <source>
        <dbReference type="EMBL" id="AYB31284.1"/>
    </source>
</evidence>
<feature type="domain" description="MOSC" evidence="1">
    <location>
        <begin position="120"/>
        <end position="265"/>
    </location>
</feature>
<dbReference type="Proteomes" id="UP000266183">
    <property type="component" value="Chromosome"/>
</dbReference>
<sequence length="265" mass="29958">MSRLTLSEIWIYPIKSLGGISLTQARVMKKGLQYDRRWMLVDDAGVFLTQRVHPIMALFKTSIDDTNLTVRFQEHTLQLSLAPTYDPNPLTVTIWDDTVTAHEVNPEISTWFSRHVGMSCRLVYFPEENARQVDLKYSPAGNHVSLADAYPLLIIGQSSLDDLNQRMQAPLPMNRFRPNLVFTGGEPYEEDTWRDFAVGTTRFVGVKPCARCALPTINQDTAEKGQEPTRTLATYRRSENKILFGQNVLTVEPAIVTVGEAITLQ</sequence>
<dbReference type="GO" id="GO:0030151">
    <property type="term" value="F:molybdenum ion binding"/>
    <property type="evidence" value="ECO:0007669"/>
    <property type="project" value="InterPro"/>
</dbReference>
<dbReference type="InterPro" id="IPR005303">
    <property type="entry name" value="MOCOS_middle"/>
</dbReference>
<dbReference type="SUPFAM" id="SSF50800">
    <property type="entry name" value="PK beta-barrel domain-like"/>
    <property type="match status" value="1"/>
</dbReference>